<gene>
    <name evidence="1" type="ORF">ABT39_MTgene5678</name>
</gene>
<dbReference type="AlphaFoldDB" id="A0A101LY83"/>
<protein>
    <submittedName>
        <fullName evidence="1">Uncharacterized protein</fullName>
    </submittedName>
</protein>
<reference evidence="1" key="1">
    <citation type="journal article" date="2015" name="Genome Biol. Evol.">
        <title>Organellar Genomes of White Spruce (Picea glauca): Assembly and Annotation.</title>
        <authorList>
            <person name="Jackman S.D."/>
            <person name="Warren R.L."/>
            <person name="Gibb E.A."/>
            <person name="Vandervalk B.P."/>
            <person name="Mohamadi H."/>
            <person name="Chu J."/>
            <person name="Raymond A."/>
            <person name="Pleasance S."/>
            <person name="Coope R."/>
            <person name="Wildung M.R."/>
            <person name="Ritland C.E."/>
            <person name="Bousquet J."/>
            <person name="Jones S.J."/>
            <person name="Bohlmann J."/>
            <person name="Birol I."/>
        </authorList>
    </citation>
    <scope>NUCLEOTIDE SEQUENCE [LARGE SCALE GENOMIC DNA]</scope>
    <source>
        <tissue evidence="1">Flushing bud</tissue>
    </source>
</reference>
<evidence type="ECO:0000313" key="1">
    <source>
        <dbReference type="EMBL" id="KUM47492.1"/>
    </source>
</evidence>
<geneLocation type="mitochondrion" evidence="1"/>
<proteinExistence type="predicted"/>
<organism evidence="1">
    <name type="scientific">Picea glauca</name>
    <name type="common">White spruce</name>
    <name type="synonym">Pinus glauca</name>
    <dbReference type="NCBI Taxonomy" id="3330"/>
    <lineage>
        <taxon>Eukaryota</taxon>
        <taxon>Viridiplantae</taxon>
        <taxon>Streptophyta</taxon>
        <taxon>Embryophyta</taxon>
        <taxon>Tracheophyta</taxon>
        <taxon>Spermatophyta</taxon>
        <taxon>Pinopsida</taxon>
        <taxon>Pinidae</taxon>
        <taxon>Conifers I</taxon>
        <taxon>Pinales</taxon>
        <taxon>Pinaceae</taxon>
        <taxon>Picea</taxon>
    </lineage>
</organism>
<name>A0A101LY83_PICGL</name>
<keyword evidence="1" id="KW-0496">Mitochondrion</keyword>
<sequence length="47" mass="5314">MQLIYSFCASSETDGFFDIASMCAGMPSGLFVNRWMPSAGQFVNRWR</sequence>
<accession>A0A101LY83</accession>
<dbReference type="EMBL" id="LKAM01000007">
    <property type="protein sequence ID" value="KUM47492.1"/>
    <property type="molecule type" value="Genomic_DNA"/>
</dbReference>
<comment type="caution">
    <text evidence="1">The sequence shown here is derived from an EMBL/GenBank/DDBJ whole genome shotgun (WGS) entry which is preliminary data.</text>
</comment>